<dbReference type="PANTHER" id="PTHR41795:SF1">
    <property type="entry name" value="EXOPOLYSACCHARIDE SYNTHESIS PROTEIN"/>
    <property type="match status" value="1"/>
</dbReference>
<keyword evidence="1" id="KW-1133">Transmembrane helix</keyword>
<evidence type="ECO:0000313" key="2">
    <source>
        <dbReference type="EMBL" id="MFG6431452.1"/>
    </source>
</evidence>
<feature type="transmembrane region" description="Helical" evidence="1">
    <location>
        <begin position="138"/>
        <end position="155"/>
    </location>
</feature>
<keyword evidence="1" id="KW-0812">Transmembrane</keyword>
<dbReference type="InterPro" id="IPR010331">
    <property type="entry name" value="ExoD"/>
</dbReference>
<keyword evidence="3" id="KW-1185">Reference proteome</keyword>
<dbReference type="EMBL" id="JBIGHV010000005">
    <property type="protein sequence ID" value="MFG6431452.1"/>
    <property type="molecule type" value="Genomic_DNA"/>
</dbReference>
<gene>
    <name evidence="2" type="ORF">ACG00Y_16090</name>
</gene>
<name>A0ABW7F479_9BURK</name>
<sequence>MSISLATLAADPGRERVSLKDLLDLLGDRALAALLLIFALPNVIPVPPGASAILGLPMLLVAAQLAFGGRPWLPDFLANRSLSQAQFSSVVNKMAPWLARAEKLLRPRWRALSGVVAERLVGAMCLVLSLVVFLPIPLGNMLPAFAVCVLCLGLMERDGLCVLCGAGLAATALTVVAGVIYAMAKTLMFLIANAFN</sequence>
<proteinExistence type="predicted"/>
<dbReference type="PANTHER" id="PTHR41795">
    <property type="entry name" value="EXOPOLYSACCHARIDE SYNTHESIS PROTEIN"/>
    <property type="match status" value="1"/>
</dbReference>
<dbReference type="Proteomes" id="UP001606210">
    <property type="component" value="Unassembled WGS sequence"/>
</dbReference>
<feature type="transmembrane region" description="Helical" evidence="1">
    <location>
        <begin position="162"/>
        <end position="184"/>
    </location>
</feature>
<evidence type="ECO:0000256" key="1">
    <source>
        <dbReference type="SAM" id="Phobius"/>
    </source>
</evidence>
<dbReference type="PIRSF" id="PIRSF033239">
    <property type="entry name" value="ExoD"/>
    <property type="match status" value="1"/>
</dbReference>
<comment type="caution">
    <text evidence="2">The sequence shown here is derived from an EMBL/GenBank/DDBJ whole genome shotgun (WGS) entry which is preliminary data.</text>
</comment>
<protein>
    <submittedName>
        <fullName evidence="2">Exopolysaccharide biosynthesis protein</fullName>
    </submittedName>
</protein>
<keyword evidence="1" id="KW-0472">Membrane</keyword>
<organism evidence="2 3">
    <name type="scientific">Pelomonas parva</name>
    <dbReference type="NCBI Taxonomy" id="3299032"/>
    <lineage>
        <taxon>Bacteria</taxon>
        <taxon>Pseudomonadati</taxon>
        <taxon>Pseudomonadota</taxon>
        <taxon>Betaproteobacteria</taxon>
        <taxon>Burkholderiales</taxon>
        <taxon>Sphaerotilaceae</taxon>
        <taxon>Roseateles</taxon>
    </lineage>
</organism>
<accession>A0ABW7F479</accession>
<evidence type="ECO:0000313" key="3">
    <source>
        <dbReference type="Proteomes" id="UP001606210"/>
    </source>
</evidence>
<reference evidence="2 3" key="1">
    <citation type="submission" date="2024-08" db="EMBL/GenBank/DDBJ databases">
        <authorList>
            <person name="Lu H."/>
        </authorList>
    </citation>
    <scope>NUCLEOTIDE SEQUENCE [LARGE SCALE GENOMIC DNA]</scope>
    <source>
        <strain evidence="2 3">LYH14W</strain>
    </source>
</reference>
<dbReference type="RefSeq" id="WP_394480523.1">
    <property type="nucleotide sequence ID" value="NZ_JBIGHV010000005.1"/>
</dbReference>
<dbReference type="Pfam" id="PF06055">
    <property type="entry name" value="ExoD"/>
    <property type="match status" value="1"/>
</dbReference>